<dbReference type="RefSeq" id="WP_369231290.1">
    <property type="nucleotide sequence ID" value="NZ_CP163435.1"/>
</dbReference>
<organism evidence="3">
    <name type="scientific">Streptomyces sp. R21</name>
    <dbReference type="NCBI Taxonomy" id="3238627"/>
    <lineage>
        <taxon>Bacteria</taxon>
        <taxon>Bacillati</taxon>
        <taxon>Actinomycetota</taxon>
        <taxon>Actinomycetes</taxon>
        <taxon>Kitasatosporales</taxon>
        <taxon>Streptomycetaceae</taxon>
        <taxon>Streptomyces</taxon>
    </lineage>
</organism>
<dbReference type="PANTHER" id="PTHR30466:SF1">
    <property type="entry name" value="FMN REDUCTASE (NADH) RUTF"/>
    <property type="match status" value="1"/>
</dbReference>
<dbReference type="PANTHER" id="PTHR30466">
    <property type="entry name" value="FLAVIN REDUCTASE"/>
    <property type="match status" value="1"/>
</dbReference>
<dbReference type="SMART" id="SM00903">
    <property type="entry name" value="Flavin_Reduct"/>
    <property type="match status" value="1"/>
</dbReference>
<keyword evidence="1 3" id="KW-0560">Oxidoreductase</keyword>
<dbReference type="InterPro" id="IPR050268">
    <property type="entry name" value="NADH-dep_flavin_reductase"/>
</dbReference>
<dbReference type="GO" id="GO:0010181">
    <property type="term" value="F:FMN binding"/>
    <property type="evidence" value="ECO:0007669"/>
    <property type="project" value="InterPro"/>
</dbReference>
<dbReference type="EMBL" id="CP163435">
    <property type="protein sequence ID" value="XDQ24546.1"/>
    <property type="molecule type" value="Genomic_DNA"/>
</dbReference>
<evidence type="ECO:0000259" key="2">
    <source>
        <dbReference type="SMART" id="SM00903"/>
    </source>
</evidence>
<gene>
    <name evidence="3" type="ORF">AB5J56_07565</name>
</gene>
<evidence type="ECO:0000256" key="1">
    <source>
        <dbReference type="ARBA" id="ARBA00023002"/>
    </source>
</evidence>
<name>A0AB39P447_9ACTN</name>
<dbReference type="EC" id="1.-.-.-" evidence="3"/>
<dbReference type="Gene3D" id="2.30.110.10">
    <property type="entry name" value="Electron Transport, Fmn-binding Protein, Chain A"/>
    <property type="match status" value="1"/>
</dbReference>
<dbReference type="Pfam" id="PF01613">
    <property type="entry name" value="Flavin_Reduct"/>
    <property type="match status" value="1"/>
</dbReference>
<evidence type="ECO:0000313" key="3">
    <source>
        <dbReference type="EMBL" id="XDQ24546.1"/>
    </source>
</evidence>
<dbReference type="SUPFAM" id="SSF50475">
    <property type="entry name" value="FMN-binding split barrel"/>
    <property type="match status" value="1"/>
</dbReference>
<dbReference type="InterPro" id="IPR002563">
    <property type="entry name" value="Flavin_Rdtase-like_dom"/>
</dbReference>
<sequence>MTDMATAPHRDRTGVWRSVAGVSVLTCGAAGQAHGVTVSTLAVASLRPLMVSVALRRGSRGLSALLRCGLFAANGLSDRQAGLARHFARSDRADGWDRPGSAGLCDGRTSCGAPLLRDTVGWLECRVERTIAVGDHELVLARVLAARAGAGPPLLTTADLAPTGVHDADA</sequence>
<accession>A0AB39P447</accession>
<dbReference type="InterPro" id="IPR012349">
    <property type="entry name" value="Split_barrel_FMN-bd"/>
</dbReference>
<dbReference type="GO" id="GO:0042602">
    <property type="term" value="F:riboflavin reductase (NADPH) activity"/>
    <property type="evidence" value="ECO:0007669"/>
    <property type="project" value="TreeGrafter"/>
</dbReference>
<reference evidence="3" key="1">
    <citation type="submission" date="2024-07" db="EMBL/GenBank/DDBJ databases">
        <authorList>
            <person name="Yu S.T."/>
        </authorList>
    </citation>
    <scope>NUCLEOTIDE SEQUENCE</scope>
    <source>
        <strain evidence="3">R21</strain>
    </source>
</reference>
<dbReference type="AlphaFoldDB" id="A0AB39P447"/>
<protein>
    <submittedName>
        <fullName evidence="3">Flavin reductase family protein</fullName>
        <ecNumber evidence="3">1.-.-.-</ecNumber>
    </submittedName>
</protein>
<feature type="domain" description="Flavin reductase like" evidence="2">
    <location>
        <begin position="17"/>
        <end position="163"/>
    </location>
</feature>
<proteinExistence type="predicted"/>